<evidence type="ECO:0000256" key="5">
    <source>
        <dbReference type="SAM" id="MobiDB-lite"/>
    </source>
</evidence>
<evidence type="ECO:0000259" key="7">
    <source>
        <dbReference type="PROSITE" id="PS50850"/>
    </source>
</evidence>
<keyword evidence="2 6" id="KW-0812">Transmembrane</keyword>
<evidence type="ECO:0000256" key="4">
    <source>
        <dbReference type="ARBA" id="ARBA00023136"/>
    </source>
</evidence>
<feature type="transmembrane region" description="Helical" evidence="6">
    <location>
        <begin position="195"/>
        <end position="217"/>
    </location>
</feature>
<reference evidence="8 9" key="1">
    <citation type="journal article" date="2019" name="Nat. Ecol. Evol.">
        <title>Megaphylogeny resolves global patterns of mushroom evolution.</title>
        <authorList>
            <person name="Varga T."/>
            <person name="Krizsan K."/>
            <person name="Foldi C."/>
            <person name="Dima B."/>
            <person name="Sanchez-Garcia M."/>
            <person name="Sanchez-Ramirez S."/>
            <person name="Szollosi G.J."/>
            <person name="Szarkandi J.G."/>
            <person name="Papp V."/>
            <person name="Albert L."/>
            <person name="Andreopoulos W."/>
            <person name="Angelini C."/>
            <person name="Antonin V."/>
            <person name="Barry K.W."/>
            <person name="Bougher N.L."/>
            <person name="Buchanan P."/>
            <person name="Buyck B."/>
            <person name="Bense V."/>
            <person name="Catcheside P."/>
            <person name="Chovatia M."/>
            <person name="Cooper J."/>
            <person name="Damon W."/>
            <person name="Desjardin D."/>
            <person name="Finy P."/>
            <person name="Geml J."/>
            <person name="Haridas S."/>
            <person name="Hughes K."/>
            <person name="Justo A."/>
            <person name="Karasinski D."/>
            <person name="Kautmanova I."/>
            <person name="Kiss B."/>
            <person name="Kocsube S."/>
            <person name="Kotiranta H."/>
            <person name="LaButti K.M."/>
            <person name="Lechner B.E."/>
            <person name="Liimatainen K."/>
            <person name="Lipzen A."/>
            <person name="Lukacs Z."/>
            <person name="Mihaltcheva S."/>
            <person name="Morgado L.N."/>
            <person name="Niskanen T."/>
            <person name="Noordeloos M.E."/>
            <person name="Ohm R.A."/>
            <person name="Ortiz-Santana B."/>
            <person name="Ovrebo C."/>
            <person name="Racz N."/>
            <person name="Riley R."/>
            <person name="Savchenko A."/>
            <person name="Shiryaev A."/>
            <person name="Soop K."/>
            <person name="Spirin V."/>
            <person name="Szebenyi C."/>
            <person name="Tomsovsky M."/>
            <person name="Tulloss R.E."/>
            <person name="Uehling J."/>
            <person name="Grigoriev I.V."/>
            <person name="Vagvolgyi C."/>
            <person name="Papp T."/>
            <person name="Martin F.M."/>
            <person name="Miettinen O."/>
            <person name="Hibbett D.S."/>
            <person name="Nagy L.G."/>
        </authorList>
    </citation>
    <scope>NUCLEOTIDE SEQUENCE [LARGE SCALE GENOMIC DNA]</scope>
    <source>
        <strain evidence="8 9">OMC1185</strain>
    </source>
</reference>
<feature type="transmembrane region" description="Helical" evidence="6">
    <location>
        <begin position="113"/>
        <end position="131"/>
    </location>
</feature>
<feature type="transmembrane region" description="Helical" evidence="6">
    <location>
        <begin position="450"/>
        <end position="472"/>
    </location>
</feature>
<dbReference type="OrthoDB" id="2585655at2759"/>
<evidence type="ECO:0000256" key="2">
    <source>
        <dbReference type="ARBA" id="ARBA00022692"/>
    </source>
</evidence>
<dbReference type="PROSITE" id="PS50850">
    <property type="entry name" value="MFS"/>
    <property type="match status" value="1"/>
</dbReference>
<organism evidence="8 9">
    <name type="scientific">Heliocybe sulcata</name>
    <dbReference type="NCBI Taxonomy" id="5364"/>
    <lineage>
        <taxon>Eukaryota</taxon>
        <taxon>Fungi</taxon>
        <taxon>Dikarya</taxon>
        <taxon>Basidiomycota</taxon>
        <taxon>Agaricomycotina</taxon>
        <taxon>Agaricomycetes</taxon>
        <taxon>Gloeophyllales</taxon>
        <taxon>Gloeophyllaceae</taxon>
        <taxon>Heliocybe</taxon>
    </lineage>
</organism>
<sequence length="550" mass="60102">MGFGILEDKYLGQDVPGTCLLDDLHAKHPVQADPSRPNLKRSKDGLILVPQPSDSPNDPLNWPTWRKIALMTTITYGAGIVGAFGPIIGAGLVQVAENLNTDVSKLSEITGDTVLAIGLVLFLTAPASVIWGRRPIFLVGNILLLVSCIWSALAQSLGSLTAARVVGGAGMAPIECLVEATIGDMFFVHERGTWIALWSFALMAGIYGVSIVNGYLIQDVSWRACFWIEGGLCGLLLILTILFVPETAYIRPEVDVGPKSERSADVEADAASSSQNEKASDKHIEVDIGTQAVALADERPYSYWRLLKPWEGIRYSPESFWRIATRPVILLCSPVVAWGALFYGTTQGWVVGLSVSISLLFSTPQYGYNFGAGAVGLMSGVGPFIAAILANVVAGPMSDYTVKWMARRNGGIYEPEFRLVMIIPTFIFQTMGWFGWAISAHILDPWIGPVFFYSLISFGLSIGSIAVVSYVVDAHPRYAPESFATINACKNIFVFGLTYYIIGWLNNQGVLRCFVTIGGFVIWVCVMTIPMYVYGKRARSWVHRTPWMLS</sequence>
<keyword evidence="9" id="KW-1185">Reference proteome</keyword>
<dbReference type="GO" id="GO:0005886">
    <property type="term" value="C:plasma membrane"/>
    <property type="evidence" value="ECO:0007669"/>
    <property type="project" value="TreeGrafter"/>
</dbReference>
<evidence type="ECO:0000256" key="1">
    <source>
        <dbReference type="ARBA" id="ARBA00004141"/>
    </source>
</evidence>
<dbReference type="PANTHER" id="PTHR23502:SF20">
    <property type="entry name" value="TRANSPORTER, PUTATIVE (AFU_ORTHOLOGUE AFUA_6G13880)-RELATED"/>
    <property type="match status" value="1"/>
</dbReference>
<feature type="transmembrane region" description="Helical" evidence="6">
    <location>
        <begin position="417"/>
        <end position="438"/>
    </location>
</feature>
<dbReference type="SUPFAM" id="SSF103473">
    <property type="entry name" value="MFS general substrate transporter"/>
    <property type="match status" value="1"/>
</dbReference>
<feature type="domain" description="Major facilitator superfamily (MFS) profile" evidence="7">
    <location>
        <begin position="70"/>
        <end position="550"/>
    </location>
</feature>
<protein>
    <submittedName>
        <fullName evidence="8">MFS general substrate transporter</fullName>
    </submittedName>
</protein>
<proteinExistence type="predicted"/>
<feature type="transmembrane region" description="Helical" evidence="6">
    <location>
        <begin position="323"/>
        <end position="343"/>
    </location>
</feature>
<evidence type="ECO:0000313" key="9">
    <source>
        <dbReference type="Proteomes" id="UP000305948"/>
    </source>
</evidence>
<comment type="subcellular location">
    <subcellularLocation>
        <location evidence="1">Membrane</location>
        <topology evidence="1">Multi-pass membrane protein</topology>
    </subcellularLocation>
</comment>
<feature type="transmembrane region" description="Helical" evidence="6">
    <location>
        <begin position="484"/>
        <end position="502"/>
    </location>
</feature>
<dbReference type="GO" id="GO:0022857">
    <property type="term" value="F:transmembrane transporter activity"/>
    <property type="evidence" value="ECO:0007669"/>
    <property type="project" value="InterPro"/>
</dbReference>
<dbReference type="Proteomes" id="UP000305948">
    <property type="component" value="Unassembled WGS sequence"/>
</dbReference>
<evidence type="ECO:0000313" key="8">
    <source>
        <dbReference type="EMBL" id="TFK48070.1"/>
    </source>
</evidence>
<dbReference type="Gene3D" id="1.20.1250.20">
    <property type="entry name" value="MFS general substrate transporter like domains"/>
    <property type="match status" value="1"/>
</dbReference>
<dbReference type="InterPro" id="IPR020846">
    <property type="entry name" value="MFS_dom"/>
</dbReference>
<gene>
    <name evidence="8" type="ORF">OE88DRAFT_599846</name>
</gene>
<feature type="transmembrane region" description="Helical" evidence="6">
    <location>
        <begin position="350"/>
        <end position="368"/>
    </location>
</feature>
<keyword evidence="4 6" id="KW-0472">Membrane</keyword>
<feature type="region of interest" description="Disordered" evidence="5">
    <location>
        <begin position="30"/>
        <end position="59"/>
    </location>
</feature>
<dbReference type="AlphaFoldDB" id="A0A5C3MSQ1"/>
<feature type="transmembrane region" description="Helical" evidence="6">
    <location>
        <begin position="136"/>
        <end position="153"/>
    </location>
</feature>
<evidence type="ECO:0000256" key="6">
    <source>
        <dbReference type="SAM" id="Phobius"/>
    </source>
</evidence>
<feature type="transmembrane region" description="Helical" evidence="6">
    <location>
        <begin position="374"/>
        <end position="396"/>
    </location>
</feature>
<feature type="transmembrane region" description="Helical" evidence="6">
    <location>
        <begin position="68"/>
        <end position="93"/>
    </location>
</feature>
<keyword evidence="3 6" id="KW-1133">Transmembrane helix</keyword>
<feature type="transmembrane region" description="Helical" evidence="6">
    <location>
        <begin position="514"/>
        <end position="534"/>
    </location>
</feature>
<dbReference type="Pfam" id="PF07690">
    <property type="entry name" value="MFS_1"/>
    <property type="match status" value="1"/>
</dbReference>
<dbReference type="InterPro" id="IPR011701">
    <property type="entry name" value="MFS"/>
</dbReference>
<dbReference type="PANTHER" id="PTHR23502">
    <property type="entry name" value="MAJOR FACILITATOR SUPERFAMILY"/>
    <property type="match status" value="1"/>
</dbReference>
<dbReference type="InterPro" id="IPR036259">
    <property type="entry name" value="MFS_trans_sf"/>
</dbReference>
<feature type="transmembrane region" description="Helical" evidence="6">
    <location>
        <begin position="224"/>
        <end position="244"/>
    </location>
</feature>
<dbReference type="EMBL" id="ML213521">
    <property type="protein sequence ID" value="TFK48070.1"/>
    <property type="molecule type" value="Genomic_DNA"/>
</dbReference>
<evidence type="ECO:0000256" key="3">
    <source>
        <dbReference type="ARBA" id="ARBA00022989"/>
    </source>
</evidence>
<name>A0A5C3MSQ1_9AGAM</name>
<accession>A0A5C3MSQ1</accession>
<dbReference type="STRING" id="5364.A0A5C3MSQ1"/>